<evidence type="ECO:0000313" key="2">
    <source>
        <dbReference type="Proteomes" id="UP000886998"/>
    </source>
</evidence>
<gene>
    <name evidence="1" type="ORF">TNIN_147241</name>
</gene>
<proteinExistence type="predicted"/>
<protein>
    <submittedName>
        <fullName evidence="1">Uncharacterized protein</fullName>
    </submittedName>
</protein>
<dbReference type="Proteomes" id="UP000886998">
    <property type="component" value="Unassembled WGS sequence"/>
</dbReference>
<reference evidence="1" key="1">
    <citation type="submission" date="2020-08" db="EMBL/GenBank/DDBJ databases">
        <title>Multicomponent nature underlies the extraordinary mechanical properties of spider dragline silk.</title>
        <authorList>
            <person name="Kono N."/>
            <person name="Nakamura H."/>
            <person name="Mori M."/>
            <person name="Yoshida Y."/>
            <person name="Ohtoshi R."/>
            <person name="Malay A.D."/>
            <person name="Moran D.A.P."/>
            <person name="Tomita M."/>
            <person name="Numata K."/>
            <person name="Arakawa K."/>
        </authorList>
    </citation>
    <scope>NUCLEOTIDE SEQUENCE</scope>
</reference>
<comment type="caution">
    <text evidence="1">The sequence shown here is derived from an EMBL/GenBank/DDBJ whole genome shotgun (WGS) entry which is preliminary data.</text>
</comment>
<dbReference type="AlphaFoldDB" id="A0A8X6YUT6"/>
<accession>A0A8X6YUT6</accession>
<organism evidence="1 2">
    <name type="scientific">Trichonephila inaurata madagascariensis</name>
    <dbReference type="NCBI Taxonomy" id="2747483"/>
    <lineage>
        <taxon>Eukaryota</taxon>
        <taxon>Metazoa</taxon>
        <taxon>Ecdysozoa</taxon>
        <taxon>Arthropoda</taxon>
        <taxon>Chelicerata</taxon>
        <taxon>Arachnida</taxon>
        <taxon>Araneae</taxon>
        <taxon>Araneomorphae</taxon>
        <taxon>Entelegynae</taxon>
        <taxon>Araneoidea</taxon>
        <taxon>Nephilidae</taxon>
        <taxon>Trichonephila</taxon>
        <taxon>Trichonephila inaurata</taxon>
    </lineage>
</organism>
<name>A0A8X6YUT6_9ARAC</name>
<evidence type="ECO:0000313" key="1">
    <source>
        <dbReference type="EMBL" id="GFY77535.1"/>
    </source>
</evidence>
<dbReference type="EMBL" id="BMAV01022496">
    <property type="protein sequence ID" value="GFY77535.1"/>
    <property type="molecule type" value="Genomic_DNA"/>
</dbReference>
<keyword evidence="2" id="KW-1185">Reference proteome</keyword>
<sequence>MPHKGPFFVVLIYNHPVLESSAPVVGWQKGGNNKSSCNPPDIDISLNRYCLFVNICRFVNLGAYPGMQILSNKASIFGYFLNAPEQVSADKGTCLLFFTTPPEVPGNVFLWRARLIFTNSEWLFCFSNTVSHQIDALRDSPFLM</sequence>